<keyword evidence="2" id="KW-0548">Nucleotidyltransferase</keyword>
<keyword evidence="3" id="KW-1185">Reference proteome</keyword>
<proteinExistence type="predicted"/>
<sequence>MKEVMSMTRRRNHRKGILNRVEEEIRKQKLNGELNDHDIVLLKGKNKCSWSQLRLAKPPMEGQNEIWFPYATPKYNNTVVKNRVATGERMRKWNCNRRGNTYFSTAYTQKDMGRPNKGNFLGQILGELDRGYEDFI</sequence>
<evidence type="ECO:0000313" key="2">
    <source>
        <dbReference type="EMBL" id="ANM66860.1"/>
    </source>
</evidence>
<reference evidence="2 3" key="1">
    <citation type="journal article" date="1999" name="Nature">
        <title>Sequence and analysis of chromosome 4 of the plant Arabidopsis thaliana.</title>
        <authorList>
            <consortium name="EU"/>
            <consortium name="CSHL and WU Arabidopsis Sequencing Project"/>
            <person name="Mayer K."/>
            <person name="Schuller C."/>
            <person name="Wambutt R."/>
            <person name="Murphy G."/>
            <person name="Volckaert G."/>
            <person name="Pohl T."/>
            <person name="Dusterhoft A."/>
            <person name="Stiekema W."/>
            <person name="Entian K.D."/>
            <person name="Terryn N."/>
            <person name="Harris B."/>
            <person name="Ansorge W."/>
            <person name="Brandt P."/>
            <person name="Grivell L."/>
            <person name="Rieger M."/>
            <person name="Weichselgartner M."/>
            <person name="de Simone V."/>
            <person name="Obermaier B."/>
            <person name="Mache R."/>
            <person name="Muller M."/>
            <person name="Kreis M."/>
            <person name="Delseny M."/>
            <person name="Puigdomenech P."/>
            <person name="Watson M."/>
            <person name="Schmidtheini T."/>
            <person name="Reichert B."/>
            <person name="Portatelle D."/>
            <person name="Perez-Alonso M."/>
            <person name="Boutry M."/>
            <person name="Bancroft I."/>
            <person name="Vos P."/>
            <person name="Hoheisel J."/>
            <person name="Zimmermann W."/>
            <person name="Wedler H."/>
            <person name="Ridley P."/>
            <person name="Langham S.A."/>
            <person name="McCullagh B."/>
            <person name="Bilham L."/>
            <person name="Robben J."/>
            <person name="Van der Schueren J."/>
            <person name="Grymonprez B."/>
            <person name="Chuang Y.J."/>
            <person name="Vandenbussche F."/>
            <person name="Braeken M."/>
            <person name="Weltjens I."/>
            <person name="Voet M."/>
            <person name="Bastiaens I."/>
            <person name="Aert R."/>
            <person name="Defoor E."/>
            <person name="Weitzenegger T."/>
            <person name="Bothe G."/>
            <person name="Ramsperger U."/>
            <person name="Hilbert H."/>
            <person name="Braun M."/>
            <person name="Holzer E."/>
            <person name="Brandt A."/>
            <person name="Peters S."/>
            <person name="van Staveren M."/>
            <person name="Dirske W."/>
            <person name="Mooijman P."/>
            <person name="Klein Lankhorst R."/>
            <person name="Rose M."/>
            <person name="Hauf J."/>
            <person name="Kotter P."/>
            <person name="Berneiser S."/>
            <person name="Hempel S."/>
            <person name="Feldpausch M."/>
            <person name="Lamberth S."/>
            <person name="Van den Daele H."/>
            <person name="De Keyser A."/>
            <person name="Buysshaert C."/>
            <person name="Gielen J."/>
            <person name="Villarroel R."/>
            <person name="De Clercq R."/>
            <person name="Van Montagu M."/>
            <person name="Rogers J."/>
            <person name="Cronin A."/>
            <person name="Quail M."/>
            <person name="Bray-Allen S."/>
            <person name="Clark L."/>
            <person name="Doggett J."/>
            <person name="Hall S."/>
            <person name="Kay M."/>
            <person name="Lennard N."/>
            <person name="McLay K."/>
            <person name="Mayes R."/>
            <person name="Pettett A."/>
            <person name="Rajandream M.A."/>
            <person name="Lyne M."/>
            <person name="Benes V."/>
            <person name="Rechmann S."/>
            <person name="Borkova D."/>
            <person name="Blocker H."/>
            <person name="Scharfe M."/>
            <person name="Grimm M."/>
            <person name="Lohnert T.H."/>
            <person name="Dose S."/>
            <person name="de Haan M."/>
            <person name="Maarse A."/>
            <person name="Schafer M."/>
            <person name="Muller-Auer S."/>
            <person name="Gabel C."/>
            <person name="Fuchs M."/>
            <person name="Fartmann B."/>
            <person name="Granderath K."/>
            <person name="Dauner D."/>
            <person name="Herzl A."/>
            <person name="Neumann S."/>
            <person name="Argiriou A."/>
            <person name="Vitale D."/>
            <person name="Liguori R."/>
            <person name="Piravandi E."/>
            <person name="Massenet O."/>
            <person name="Quigley F."/>
            <person name="Clabauld G."/>
            <person name="Mundlein A."/>
            <person name="Felber R."/>
            <person name="Schnabl S."/>
            <person name="Hiller R."/>
            <person name="Schmidt W."/>
            <person name="Lecharny A."/>
            <person name="Aubourg S."/>
            <person name="Chefdor F."/>
            <person name="Cooke R."/>
            <person name="Berger C."/>
            <person name="Montfort A."/>
            <person name="Casacuberta E."/>
            <person name="Gibbons T."/>
            <person name="Weber N."/>
            <person name="Vandenbol M."/>
            <person name="Bargues M."/>
            <person name="Terol J."/>
            <person name="Torres A."/>
            <person name="Perez-Perez A."/>
            <person name="Purnelle B."/>
            <person name="Bent E."/>
            <person name="Johnson S."/>
            <person name="Tacon D."/>
            <person name="Jesse T."/>
            <person name="Heijnen L."/>
            <person name="Schwarz S."/>
            <person name="Scholler P."/>
            <person name="Heber S."/>
            <person name="Francs P."/>
            <person name="Bielke C."/>
            <person name="Frishman D."/>
            <person name="Haase D."/>
            <person name="Lemcke K."/>
            <person name="Mewes H.W."/>
            <person name="Stocker S."/>
            <person name="Zaccaria P."/>
            <person name="Bevan M."/>
            <person name="Wilson R.K."/>
            <person name="de la Bastide M."/>
            <person name="Habermann K."/>
            <person name="Parnell L."/>
            <person name="Dedhia N."/>
            <person name="Gnoj L."/>
            <person name="Schutz K."/>
            <person name="Huang E."/>
            <person name="Spiegel L."/>
            <person name="Sehkon M."/>
            <person name="Murray J."/>
            <person name="Sheet P."/>
            <person name="Cordes M."/>
            <person name="Abu-Threideh J."/>
            <person name="Stoneking T."/>
            <person name="Kalicki J."/>
            <person name="Graves T."/>
            <person name="Harmon G."/>
            <person name="Edwards J."/>
            <person name="Latreille P."/>
            <person name="Courtney L."/>
            <person name="Cloud J."/>
            <person name="Abbott A."/>
            <person name="Scott K."/>
            <person name="Johnson D."/>
            <person name="Minx P."/>
            <person name="Bentley D."/>
            <person name="Fulton B."/>
            <person name="Miller N."/>
            <person name="Greco T."/>
            <person name="Kemp K."/>
            <person name="Kramer J."/>
            <person name="Fulton L."/>
            <person name="Mardis E."/>
            <person name="Dante M."/>
            <person name="Pepin K."/>
            <person name="Hillier L."/>
            <person name="Nelson J."/>
            <person name="Spieth J."/>
            <person name="Ryan E."/>
            <person name="Andrews S."/>
            <person name="Geisel C."/>
            <person name="Layman D."/>
            <person name="Du H."/>
            <person name="Ali J."/>
            <person name="Berghoff A."/>
            <person name="Jones K."/>
            <person name="Drone K."/>
            <person name="Cotton M."/>
            <person name="Joshu C."/>
            <person name="Antonoiu B."/>
            <person name="Zidanic M."/>
            <person name="Strong C."/>
            <person name="Sun H."/>
            <person name="Lamar B."/>
            <person name="Yordan C."/>
            <person name="Ma P."/>
            <person name="Zhong J."/>
            <person name="Preston R."/>
            <person name="Vil D."/>
            <person name="Shekher M."/>
            <person name="Matero A."/>
            <person name="Shah R."/>
            <person name="Swaby I.K."/>
            <person name="O'Shaughnessy A."/>
            <person name="Rodriguez M."/>
            <person name="Hoffmann J."/>
            <person name="Till S."/>
            <person name="Granat S."/>
            <person name="Shohdy N."/>
            <person name="Hasegawa A."/>
            <person name="Hameed A."/>
            <person name="Lodhi M."/>
            <person name="Johnson A."/>
            <person name="Chen E."/>
            <person name="Marra M."/>
            <person name="Martienssen R."/>
            <person name="McCombie W.R."/>
        </authorList>
    </citation>
    <scope>NUCLEOTIDE SEQUENCE [LARGE SCALE GENOMIC DNA]</scope>
    <source>
        <strain evidence="3">cv. Columbia</strain>
    </source>
</reference>
<accession>A0A1P8B5L0</accession>
<dbReference type="ExpressionAtlas" id="A0A1P8B5L0">
    <property type="expression patterns" value="baseline"/>
</dbReference>
<gene>
    <name evidence="1 2" type="ordered locus">At4g10305</name>
</gene>
<dbReference type="GO" id="GO:0003964">
    <property type="term" value="F:RNA-directed DNA polymerase activity"/>
    <property type="evidence" value="ECO:0007669"/>
    <property type="project" value="UniProtKB-KW"/>
</dbReference>
<evidence type="ECO:0000313" key="3">
    <source>
        <dbReference type="Proteomes" id="UP000006548"/>
    </source>
</evidence>
<name>A0A1P8B5L0_ARATH</name>
<dbReference type="AlphaFoldDB" id="A0A1P8B5L0"/>
<dbReference type="GeneID" id="28720117"/>
<dbReference type="KEGG" id="ath:AT4G10305"/>
<dbReference type="Proteomes" id="UP000006548">
    <property type="component" value="Chromosome 4"/>
</dbReference>
<reference evidence="3" key="2">
    <citation type="journal article" date="2017" name="Plant J.">
        <title>Araport11: a complete reannotation of the Arabidopsis thaliana reference genome.</title>
        <authorList>
            <person name="Cheng C.Y."/>
            <person name="Krishnakumar V."/>
            <person name="Chan A.P."/>
            <person name="Thibaud-Nissen F."/>
            <person name="Schobel S."/>
            <person name="Town C.D."/>
        </authorList>
    </citation>
    <scope>GENOME REANNOTATION</scope>
    <source>
        <strain evidence="3">cv. Columbia</strain>
    </source>
</reference>
<dbReference type="RefSeq" id="NP_001328729.1">
    <property type="nucleotide sequence ID" value="NM_001340660.1"/>
</dbReference>
<dbReference type="TAIR" id="AT4G10305"/>
<organism evidence="2 3">
    <name type="scientific">Arabidopsis thaliana</name>
    <name type="common">Mouse-ear cress</name>
    <dbReference type="NCBI Taxonomy" id="3702"/>
    <lineage>
        <taxon>Eukaryota</taxon>
        <taxon>Viridiplantae</taxon>
        <taxon>Streptophyta</taxon>
        <taxon>Embryophyta</taxon>
        <taxon>Tracheophyta</taxon>
        <taxon>Spermatophyta</taxon>
        <taxon>Magnoliopsida</taxon>
        <taxon>eudicotyledons</taxon>
        <taxon>Gunneridae</taxon>
        <taxon>Pentapetalae</taxon>
        <taxon>rosids</taxon>
        <taxon>malvids</taxon>
        <taxon>Brassicales</taxon>
        <taxon>Brassicaceae</taxon>
        <taxon>Camelineae</taxon>
        <taxon>Arabidopsis</taxon>
    </lineage>
</organism>
<keyword evidence="2" id="KW-0808">Transferase</keyword>
<dbReference type="Araport" id="AT4G10305"/>
<dbReference type="InParanoid" id="A0A1P8B5L0"/>
<keyword evidence="2" id="KW-0695">RNA-directed DNA polymerase</keyword>
<evidence type="ECO:0000313" key="1">
    <source>
        <dbReference type="Araport" id="AT4G10305"/>
    </source>
</evidence>
<protein>
    <submittedName>
        <fullName evidence="2">Reverse transcriptase</fullName>
    </submittedName>
</protein>
<dbReference type="EMBL" id="CP002687">
    <property type="protein sequence ID" value="ANM66860.1"/>
    <property type="molecule type" value="Genomic_DNA"/>
</dbReference>